<keyword evidence="3 4" id="KW-0949">S-adenosyl-L-methionine</keyword>
<evidence type="ECO:0000256" key="4">
    <source>
        <dbReference type="PROSITE-ProRule" id="PRU01024"/>
    </source>
</evidence>
<dbReference type="PROSITE" id="PS51687">
    <property type="entry name" value="SAM_MT_RNA_M5U"/>
    <property type="match status" value="1"/>
</dbReference>
<evidence type="ECO:0000256" key="5">
    <source>
        <dbReference type="PROSITE-ProRule" id="PRU10015"/>
    </source>
</evidence>
<keyword evidence="9" id="KW-1185">Reference proteome</keyword>
<organism evidence="8 9">
    <name type="scientific">Saccharomyces eubayanus</name>
    <name type="common">Yeast</name>
    <dbReference type="NCBI Taxonomy" id="1080349"/>
    <lineage>
        <taxon>Eukaryota</taxon>
        <taxon>Fungi</taxon>
        <taxon>Dikarya</taxon>
        <taxon>Ascomycota</taxon>
        <taxon>Saccharomycotina</taxon>
        <taxon>Saccharomycetes</taxon>
        <taxon>Saccharomycetales</taxon>
        <taxon>Saccharomycetaceae</taxon>
        <taxon>Saccharomyces</taxon>
    </lineage>
</organism>
<dbReference type="InterPro" id="IPR010280">
    <property type="entry name" value="U5_MeTrfase_fam"/>
</dbReference>
<dbReference type="InterPro" id="IPR030391">
    <property type="entry name" value="MeTrfase_TrmA_CS"/>
</dbReference>
<evidence type="ECO:0000256" key="3">
    <source>
        <dbReference type="ARBA" id="ARBA00022691"/>
    </source>
</evidence>
<keyword evidence="1 4" id="KW-0489">Methyltransferase</keyword>
<protein>
    <recommendedName>
        <fullName evidence="7">TRAM domain-containing protein</fullName>
    </recommendedName>
</protein>
<dbReference type="PROSITE" id="PS51622">
    <property type="entry name" value="SAM_MT_RNA_M5U_2"/>
    <property type="match status" value="1"/>
</dbReference>
<gene>
    <name evidence="8" type="primary">U6500K02710</name>
    <name evidence="8" type="ORF">SEUBUCD650_0K02710</name>
</gene>
<dbReference type="EMBL" id="OX291501">
    <property type="protein sequence ID" value="CAI1555328.1"/>
    <property type="molecule type" value="Genomic_DNA"/>
</dbReference>
<dbReference type="Gene3D" id="2.40.50.1070">
    <property type="match status" value="1"/>
</dbReference>
<dbReference type="InterPro" id="IPR029063">
    <property type="entry name" value="SAM-dependent_MTases_sf"/>
</dbReference>
<dbReference type="InterPro" id="IPR012340">
    <property type="entry name" value="NA-bd_OB-fold"/>
</dbReference>
<dbReference type="SUPFAM" id="SSF50249">
    <property type="entry name" value="Nucleic acid-binding proteins"/>
    <property type="match status" value="1"/>
</dbReference>
<dbReference type="PROSITE" id="PS01231">
    <property type="entry name" value="TRMA_2"/>
    <property type="match status" value="1"/>
</dbReference>
<dbReference type="PANTHER" id="PTHR11061:SF30">
    <property type="entry name" value="TRNA (URACIL(54)-C(5))-METHYLTRANSFERASE"/>
    <property type="match status" value="1"/>
</dbReference>
<name>A0ABN8VGK4_SACEU</name>
<reference evidence="8" key="1">
    <citation type="submission" date="2022-08" db="EMBL/GenBank/DDBJ databases">
        <authorList>
            <person name="Byrne P K."/>
        </authorList>
    </citation>
    <scope>NUCLEOTIDE SEQUENCE</scope>
    <source>
        <strain evidence="8">UCD650</strain>
    </source>
</reference>
<feature type="active site" description="Nucleophile" evidence="4">
    <location>
        <position position="556"/>
    </location>
</feature>
<evidence type="ECO:0000259" key="7">
    <source>
        <dbReference type="PROSITE" id="PS50926"/>
    </source>
</evidence>
<evidence type="ECO:0000256" key="2">
    <source>
        <dbReference type="ARBA" id="ARBA00022679"/>
    </source>
</evidence>
<keyword evidence="2 4" id="KW-0808">Transferase</keyword>
<dbReference type="Gene3D" id="2.40.50.140">
    <property type="entry name" value="Nucleic acid-binding proteins"/>
    <property type="match status" value="1"/>
</dbReference>
<feature type="binding site" evidence="4">
    <location>
        <position position="529"/>
    </location>
    <ligand>
        <name>S-adenosyl-L-methionine</name>
        <dbReference type="ChEBI" id="CHEBI:59789"/>
    </ligand>
</feature>
<comment type="similarity">
    <text evidence="4">Belongs to the class I-like SAM-binding methyltransferase superfamily. RNA M5U methyltransferase family.</text>
</comment>
<dbReference type="SUPFAM" id="SSF53335">
    <property type="entry name" value="S-adenosyl-L-methionine-dependent methyltransferases"/>
    <property type="match status" value="1"/>
</dbReference>
<feature type="compositionally biased region" description="Low complexity" evidence="6">
    <location>
        <begin position="38"/>
        <end position="49"/>
    </location>
</feature>
<dbReference type="PROSITE" id="PS01230">
    <property type="entry name" value="TRMA_1"/>
    <property type="match status" value="1"/>
</dbReference>
<accession>A0ABN8VGK4</accession>
<dbReference type="CDD" id="cd02440">
    <property type="entry name" value="AdoMet_MTases"/>
    <property type="match status" value="1"/>
</dbReference>
<feature type="binding site" evidence="4">
    <location>
        <position position="461"/>
    </location>
    <ligand>
        <name>S-adenosyl-L-methionine</name>
        <dbReference type="ChEBI" id="CHEBI:59789"/>
    </ligand>
</feature>
<evidence type="ECO:0000256" key="6">
    <source>
        <dbReference type="SAM" id="MobiDB-lite"/>
    </source>
</evidence>
<evidence type="ECO:0000313" key="8">
    <source>
        <dbReference type="EMBL" id="CAI1555328.1"/>
    </source>
</evidence>
<evidence type="ECO:0000313" key="9">
    <source>
        <dbReference type="Proteomes" id="UP001152964"/>
    </source>
</evidence>
<dbReference type="InterPro" id="IPR030390">
    <property type="entry name" value="MeTrfase_TrmA_AS"/>
</dbReference>
<feature type="active site" evidence="5">
    <location>
        <position position="556"/>
    </location>
</feature>
<dbReference type="InterPro" id="IPR002792">
    <property type="entry name" value="TRAM_dom"/>
</dbReference>
<dbReference type="Proteomes" id="UP001152964">
    <property type="component" value="Chromosome 11"/>
</dbReference>
<feature type="domain" description="TRAM" evidence="7">
    <location>
        <begin position="127"/>
        <end position="193"/>
    </location>
</feature>
<dbReference type="PANTHER" id="PTHR11061">
    <property type="entry name" value="RNA M5U METHYLTRANSFERASE"/>
    <property type="match status" value="1"/>
</dbReference>
<sequence>MLRFWISQKPIFRPSYCLRGIFIKNHCRTPITKMTETTTKATSTVQQQTADNKRLSSAVADPAKQKKTKKPKLRKYKAKKVDPTSPMGVLEFEVDDLLKSQNLSRDEVLNDVTAILNDTSKIDGPITVQYHRMVKNVKVLEITSNGNGLALIANPVEPEKKQVVIIPFGLPGDLVNIKVFKTHPYYVESDLLDVVETSPMRRDDLIKDKYFGKSSGSQLEFLTYDDQLKLKRNTIMNAYKFFAPKLNSEKLLPHFGTTIASPLQFGYRTKITPHFDMPRRKAKELTERPPLGFGQKGRPQWRKETLDVGGHGSILDIDECVLATEVLNKGLTNERRKFEKEFNSYKKGATILLRENTTILDPSKPTLEQLTEEGSRDENGDISYVEVEDKEHNVKLAKTCVTNSRQIVTEYVDGYTFNFSAGEFFQNNNAILPVVTKYVRDNLQIPNKDGKNEPRFLVDAYCGSGLFSICSSKGVDKVIGVEISADSVSFAEKNAKANDVENCRFIVGKAEKLFESIDTPNDRTSVILDPPRKGCDELFLKQLAAYNPAKIVYISCNVHSQARDVEYFLKETENGSSYKIESIRGFDFFPQTHHVESVCVMTRV</sequence>
<dbReference type="InterPro" id="IPR025795">
    <property type="entry name" value="tRNA_(uracil-5-)_MeTrfase"/>
</dbReference>
<dbReference type="Gene3D" id="3.40.50.150">
    <property type="entry name" value="Vaccinia Virus protein VP39"/>
    <property type="match status" value="1"/>
</dbReference>
<feature type="region of interest" description="Disordered" evidence="6">
    <location>
        <begin position="38"/>
        <end position="75"/>
    </location>
</feature>
<evidence type="ECO:0000256" key="1">
    <source>
        <dbReference type="ARBA" id="ARBA00022603"/>
    </source>
</evidence>
<feature type="binding site" evidence="4">
    <location>
        <position position="482"/>
    </location>
    <ligand>
        <name>S-adenosyl-L-methionine</name>
        <dbReference type="ChEBI" id="CHEBI:59789"/>
    </ligand>
</feature>
<dbReference type="Pfam" id="PF05958">
    <property type="entry name" value="tRNA_U5-meth_tr"/>
    <property type="match status" value="1"/>
</dbReference>
<feature type="compositionally biased region" description="Basic residues" evidence="6">
    <location>
        <begin position="65"/>
        <end position="75"/>
    </location>
</feature>
<feature type="binding site" evidence="4">
    <location>
        <position position="426"/>
    </location>
    <ligand>
        <name>S-adenosyl-L-methionine</name>
        <dbReference type="ChEBI" id="CHEBI:59789"/>
    </ligand>
</feature>
<dbReference type="Pfam" id="PF01938">
    <property type="entry name" value="TRAM"/>
    <property type="match status" value="1"/>
</dbReference>
<dbReference type="PROSITE" id="PS50926">
    <property type="entry name" value="TRAM"/>
    <property type="match status" value="1"/>
</dbReference>
<proteinExistence type="inferred from homology"/>